<dbReference type="Ensembl" id="ENSAMXT00000026735.2">
    <property type="protein sequence ID" value="ENSAMXP00000026714.2"/>
    <property type="gene ID" value="ENSAMXG00000026009.2"/>
</dbReference>
<reference evidence="2" key="2">
    <citation type="journal article" date="2014" name="Nat. Commun.">
        <title>The cavefish genome reveals candidate genes for eye loss.</title>
        <authorList>
            <person name="McGaugh S.E."/>
            <person name="Gross J.B."/>
            <person name="Aken B."/>
            <person name="Blin M."/>
            <person name="Borowsky R."/>
            <person name="Chalopin D."/>
            <person name="Hinaux H."/>
            <person name="Jeffery W.R."/>
            <person name="Keene A."/>
            <person name="Ma L."/>
            <person name="Minx P."/>
            <person name="Murphy D."/>
            <person name="O'Quin K.E."/>
            <person name="Retaux S."/>
            <person name="Rohner N."/>
            <person name="Searle S.M."/>
            <person name="Stahl B.A."/>
            <person name="Tabin C."/>
            <person name="Volff J.N."/>
            <person name="Yoshizawa M."/>
            <person name="Warren W.C."/>
        </authorList>
    </citation>
    <scope>NUCLEOTIDE SEQUENCE [LARGE SCALE GENOMIC DNA]</scope>
    <source>
        <strain evidence="2">female</strain>
    </source>
</reference>
<sequence>MKPRRLRGSVDLLPTITELQESESQMYLTQSLDEYMDSIRELSQPAYPLSGPLQGTRLPTPRMARFPTMASAHHRTSSACKHWAPIGPDSVSLTLVLRSDTRAAASPNQDPLDWLFT</sequence>
<dbReference type="GeneTree" id="ENSGT00390000017909"/>
<reference evidence="1" key="3">
    <citation type="submission" date="2025-08" db="UniProtKB">
        <authorList>
            <consortium name="Ensembl"/>
        </authorList>
    </citation>
    <scope>IDENTIFICATION</scope>
</reference>
<evidence type="ECO:0000313" key="1">
    <source>
        <dbReference type="Ensembl" id="ENSAMXP00000026714.2"/>
    </source>
</evidence>
<dbReference type="Bgee" id="ENSAMXG00000026009">
    <property type="expression patterns" value="Expressed in camera-type eye and 5 other cell types or tissues"/>
</dbReference>
<dbReference type="HOGENOM" id="CLU_2711145_0_0_1"/>
<dbReference type="Proteomes" id="UP000018467">
    <property type="component" value="Unassembled WGS sequence"/>
</dbReference>
<organism evidence="1 2">
    <name type="scientific">Astyanax mexicanus</name>
    <name type="common">Blind cave fish</name>
    <name type="synonym">Astyanax fasciatus mexicanus</name>
    <dbReference type="NCBI Taxonomy" id="7994"/>
    <lineage>
        <taxon>Eukaryota</taxon>
        <taxon>Metazoa</taxon>
        <taxon>Chordata</taxon>
        <taxon>Craniata</taxon>
        <taxon>Vertebrata</taxon>
        <taxon>Euteleostomi</taxon>
        <taxon>Actinopterygii</taxon>
        <taxon>Neopterygii</taxon>
        <taxon>Teleostei</taxon>
        <taxon>Ostariophysi</taxon>
        <taxon>Characiformes</taxon>
        <taxon>Characoidei</taxon>
        <taxon>Acestrorhamphidae</taxon>
        <taxon>Acestrorhamphinae</taxon>
        <taxon>Astyanax</taxon>
    </lineage>
</organism>
<protein>
    <submittedName>
        <fullName evidence="1">Si:ch73-6k14.2</fullName>
    </submittedName>
</protein>
<accession>W5LU98</accession>
<reference evidence="2" key="1">
    <citation type="submission" date="2013-03" db="EMBL/GenBank/DDBJ databases">
        <authorList>
            <person name="Jeffery W."/>
            <person name="Warren W."/>
            <person name="Wilson R.K."/>
        </authorList>
    </citation>
    <scope>NUCLEOTIDE SEQUENCE</scope>
    <source>
        <strain evidence="2">female</strain>
    </source>
</reference>
<dbReference type="AlphaFoldDB" id="W5LU98"/>
<dbReference type="InParanoid" id="W5LU98"/>
<evidence type="ECO:0000313" key="2">
    <source>
        <dbReference type="Proteomes" id="UP000018467"/>
    </source>
</evidence>
<name>W5LU98_ASTMX</name>
<keyword evidence="2" id="KW-1185">Reference proteome</keyword>
<proteinExistence type="predicted"/>
<reference evidence="1" key="4">
    <citation type="submission" date="2025-09" db="UniProtKB">
        <authorList>
            <consortium name="Ensembl"/>
        </authorList>
    </citation>
    <scope>IDENTIFICATION</scope>
</reference>